<dbReference type="AlphaFoldDB" id="A0A1J7CAC8"/>
<gene>
    <name evidence="2" type="ORF">BIV57_05550</name>
</gene>
<protein>
    <submittedName>
        <fullName evidence="2">Uncharacterized protein</fullName>
    </submittedName>
</protein>
<keyword evidence="3" id="KW-1185">Reference proteome</keyword>
<comment type="caution">
    <text evidence="2">The sequence shown here is derived from an EMBL/GenBank/DDBJ whole genome shotgun (WGS) entry which is preliminary data.</text>
</comment>
<sequence>MGCCLVGAIAAFFPRLVLVAVWLSTSLVSKAFSNWLWPLLGLIFLPFTAVAYVFAHEFAFTAGAGSGVHGALTGTGWVMIGIGLLLDLGTHGGGVLSRRKSAQR</sequence>
<keyword evidence="1" id="KW-0472">Membrane</keyword>
<dbReference type="EMBL" id="MLCF01000021">
    <property type="protein sequence ID" value="OIV38468.1"/>
    <property type="molecule type" value="Genomic_DNA"/>
</dbReference>
<keyword evidence="1" id="KW-0812">Transmembrane</keyword>
<dbReference type="OrthoDB" id="3296935at2"/>
<dbReference type="STRING" id="1428644.BIV57_05550"/>
<dbReference type="Proteomes" id="UP000243342">
    <property type="component" value="Unassembled WGS sequence"/>
</dbReference>
<organism evidence="2 3">
    <name type="scientific">Mangrovactinospora gilvigrisea</name>
    <dbReference type="NCBI Taxonomy" id="1428644"/>
    <lineage>
        <taxon>Bacteria</taxon>
        <taxon>Bacillati</taxon>
        <taxon>Actinomycetota</taxon>
        <taxon>Actinomycetes</taxon>
        <taxon>Kitasatosporales</taxon>
        <taxon>Streptomycetaceae</taxon>
        <taxon>Mangrovactinospora</taxon>
    </lineage>
</organism>
<feature type="transmembrane region" description="Helical" evidence="1">
    <location>
        <begin position="67"/>
        <end position="86"/>
    </location>
</feature>
<name>A0A1J7CAC8_9ACTN</name>
<accession>A0A1J7CAC8</accession>
<dbReference type="RefSeq" id="WP_071655548.1">
    <property type="nucleotide sequence ID" value="NZ_MLCF01000021.1"/>
</dbReference>
<evidence type="ECO:0000313" key="2">
    <source>
        <dbReference type="EMBL" id="OIV38468.1"/>
    </source>
</evidence>
<proteinExistence type="predicted"/>
<reference evidence="2 3" key="1">
    <citation type="submission" date="2016-10" db="EMBL/GenBank/DDBJ databases">
        <title>Genome sequence of Streptomyces gilvigriseus MUSC 26.</title>
        <authorList>
            <person name="Lee L.-H."/>
            <person name="Ser H.-L."/>
        </authorList>
    </citation>
    <scope>NUCLEOTIDE SEQUENCE [LARGE SCALE GENOMIC DNA]</scope>
    <source>
        <strain evidence="2 3">MUSC 26</strain>
    </source>
</reference>
<feature type="transmembrane region" description="Helical" evidence="1">
    <location>
        <begin position="35"/>
        <end position="55"/>
    </location>
</feature>
<evidence type="ECO:0000256" key="1">
    <source>
        <dbReference type="SAM" id="Phobius"/>
    </source>
</evidence>
<keyword evidence="1" id="KW-1133">Transmembrane helix</keyword>
<evidence type="ECO:0000313" key="3">
    <source>
        <dbReference type="Proteomes" id="UP000243342"/>
    </source>
</evidence>